<accession>A0ACC3DSN1</accession>
<organism evidence="1 2">
    <name type="scientific">Coniosporium uncinatum</name>
    <dbReference type="NCBI Taxonomy" id="93489"/>
    <lineage>
        <taxon>Eukaryota</taxon>
        <taxon>Fungi</taxon>
        <taxon>Dikarya</taxon>
        <taxon>Ascomycota</taxon>
        <taxon>Pezizomycotina</taxon>
        <taxon>Dothideomycetes</taxon>
        <taxon>Dothideomycetes incertae sedis</taxon>
        <taxon>Coniosporium</taxon>
    </lineage>
</organism>
<evidence type="ECO:0000313" key="2">
    <source>
        <dbReference type="Proteomes" id="UP001186974"/>
    </source>
</evidence>
<evidence type="ECO:0000313" key="1">
    <source>
        <dbReference type="EMBL" id="KAK3079530.1"/>
    </source>
</evidence>
<feature type="non-terminal residue" evidence="1">
    <location>
        <position position="395"/>
    </location>
</feature>
<keyword evidence="2" id="KW-1185">Reference proteome</keyword>
<comment type="caution">
    <text evidence="1">The sequence shown here is derived from an EMBL/GenBank/DDBJ whole genome shotgun (WGS) entry which is preliminary data.</text>
</comment>
<sequence>MEQRHPRTIVIVVHKRHVKTIKNALEVRKSLDRRVKVRPLSEELDEDLYQPDHFLLPTNVPADPPDNGAKKSLEGVLLELSLEPPARVVERDVSSPEATSVPERQNALTKAVGGWLRELPSELLQALHVTVERLLHGFPTTYSVYEPMLLLPAHSFQSTPWQHLLESLNHNLLQDLYTRLAQGLHVTHIAINAPIPQLTPSTTTGLSTTSNDIRSPSNLVPLYGDFGPLTTDHAPTVQDFATAFWVSTRQNGIAQSWAPLYTMFSRGNIREKTRLLTLPSVLEAVEQARRDGKGCAAVDLYVGVGYFAFSYVKAGMDVVLGWEINGWSVEGLRRGAGSNGWGLRVMKGGEGKEEELGKENVLADGKTRLLVWERSNEFAGETVERLRGRLPPIRH</sequence>
<name>A0ACC3DSN1_9PEZI</name>
<gene>
    <name evidence="1" type="ORF">LTS18_004630</name>
</gene>
<proteinExistence type="predicted"/>
<dbReference type="Proteomes" id="UP001186974">
    <property type="component" value="Unassembled WGS sequence"/>
</dbReference>
<protein>
    <submittedName>
        <fullName evidence="1">Uncharacterized protein</fullName>
    </submittedName>
</protein>
<dbReference type="EMBL" id="JAWDJW010001086">
    <property type="protein sequence ID" value="KAK3079530.1"/>
    <property type="molecule type" value="Genomic_DNA"/>
</dbReference>
<reference evidence="1" key="1">
    <citation type="submission" date="2024-09" db="EMBL/GenBank/DDBJ databases">
        <title>Black Yeasts Isolated from many extreme environments.</title>
        <authorList>
            <person name="Coleine C."/>
            <person name="Stajich J.E."/>
            <person name="Selbmann L."/>
        </authorList>
    </citation>
    <scope>NUCLEOTIDE SEQUENCE</scope>
    <source>
        <strain evidence="1">CCFEE 5737</strain>
    </source>
</reference>